<accession>A0A194VGR2</accession>
<keyword evidence="2" id="KW-1185">Reference proteome</keyword>
<evidence type="ECO:0000313" key="2">
    <source>
        <dbReference type="Proteomes" id="UP000078576"/>
    </source>
</evidence>
<protein>
    <submittedName>
        <fullName evidence="1">Uncharacterized protein</fullName>
    </submittedName>
</protein>
<name>A0A194VGR2_CYTMA</name>
<gene>
    <name evidence="1" type="ORF">VP1G_11448</name>
</gene>
<evidence type="ECO:0000313" key="1">
    <source>
        <dbReference type="EMBL" id="KUI63058.1"/>
    </source>
</evidence>
<dbReference type="Proteomes" id="UP000078576">
    <property type="component" value="Unassembled WGS sequence"/>
</dbReference>
<reference evidence="2" key="1">
    <citation type="submission" date="2014-12" db="EMBL/GenBank/DDBJ databases">
        <title>Genome Sequence of Valsa Canker Pathogens Uncovers a Specific Adaption of Colonization on Woody Bark.</title>
        <authorList>
            <person name="Yin Z."/>
            <person name="Liu H."/>
            <person name="Gao X."/>
            <person name="Li Z."/>
            <person name="Song N."/>
            <person name="Ke X."/>
            <person name="Dai Q."/>
            <person name="Wu Y."/>
            <person name="Sun Y."/>
            <person name="Xu J.-R."/>
            <person name="Kang Z.K."/>
            <person name="Wang L."/>
            <person name="Huang L."/>
        </authorList>
    </citation>
    <scope>NUCLEOTIDE SEQUENCE [LARGE SCALE GENOMIC DNA]</scope>
    <source>
        <strain evidence="2">SXYL134</strain>
    </source>
</reference>
<proteinExistence type="predicted"/>
<sequence>MAFGISYHVYRRSRIGQANSATTEFYVTAYADATGAESEAGGISGWKEFGDEEYEFTRE</sequence>
<organism evidence="1 2">
    <name type="scientific">Cytospora mali</name>
    <name type="common">Apple Valsa canker fungus</name>
    <name type="synonym">Valsa mali</name>
    <dbReference type="NCBI Taxonomy" id="578113"/>
    <lineage>
        <taxon>Eukaryota</taxon>
        <taxon>Fungi</taxon>
        <taxon>Dikarya</taxon>
        <taxon>Ascomycota</taxon>
        <taxon>Pezizomycotina</taxon>
        <taxon>Sordariomycetes</taxon>
        <taxon>Sordariomycetidae</taxon>
        <taxon>Diaporthales</taxon>
        <taxon>Cytosporaceae</taxon>
        <taxon>Cytospora</taxon>
    </lineage>
</organism>
<dbReference type="EMBL" id="KN714855">
    <property type="protein sequence ID" value="KUI63058.1"/>
    <property type="molecule type" value="Genomic_DNA"/>
</dbReference>
<dbReference type="AlphaFoldDB" id="A0A194VGR2"/>